<keyword evidence="2" id="KW-1133">Transmembrane helix</keyword>
<keyword evidence="1" id="KW-0175">Coiled coil</keyword>
<organism evidence="4 5">
    <name type="scientific">Rhodospira trueperi</name>
    <dbReference type="NCBI Taxonomy" id="69960"/>
    <lineage>
        <taxon>Bacteria</taxon>
        <taxon>Pseudomonadati</taxon>
        <taxon>Pseudomonadota</taxon>
        <taxon>Alphaproteobacteria</taxon>
        <taxon>Rhodospirillales</taxon>
        <taxon>Rhodospirillaceae</taxon>
        <taxon>Rhodospira</taxon>
    </lineage>
</organism>
<dbReference type="Gene3D" id="3.30.450.40">
    <property type="match status" value="1"/>
</dbReference>
<dbReference type="OrthoDB" id="7032749at2"/>
<dbReference type="RefSeq" id="WP_092780644.1">
    <property type="nucleotide sequence ID" value="NZ_FNAP01000001.1"/>
</dbReference>
<feature type="domain" description="GAF" evidence="3">
    <location>
        <begin position="176"/>
        <end position="301"/>
    </location>
</feature>
<dbReference type="EMBL" id="FNAP01000001">
    <property type="protein sequence ID" value="SDD65190.1"/>
    <property type="molecule type" value="Genomic_DNA"/>
</dbReference>
<feature type="coiled-coil region" evidence="1">
    <location>
        <begin position="93"/>
        <end position="120"/>
    </location>
</feature>
<keyword evidence="2" id="KW-0812">Transmembrane</keyword>
<evidence type="ECO:0000259" key="3">
    <source>
        <dbReference type="Pfam" id="PF13185"/>
    </source>
</evidence>
<evidence type="ECO:0000313" key="4">
    <source>
        <dbReference type="EMBL" id="SDD65190.1"/>
    </source>
</evidence>
<feature type="transmembrane region" description="Helical" evidence="2">
    <location>
        <begin position="31"/>
        <end position="51"/>
    </location>
</feature>
<keyword evidence="2" id="KW-0472">Membrane</keyword>
<dbReference type="AlphaFoldDB" id="A0A1G6WGW0"/>
<evidence type="ECO:0000256" key="2">
    <source>
        <dbReference type="SAM" id="Phobius"/>
    </source>
</evidence>
<dbReference type="InterPro" id="IPR029016">
    <property type="entry name" value="GAF-like_dom_sf"/>
</dbReference>
<sequence>MASLSGKHRTRTEQAARTEVGALAWLRRFSYVLATFVAPGALTVWVGIAAFPSFETLTWYFWGGLAALVSVWLVFGALSMPSRFLASELYFDLVDTGEKLKREEQRNEALENAVVYLSTTTQAALGWFDMIALVARSPGLSEQEIVDDIVQPVAMNGAAFFGFQPDEHWTISVYRFDRADRTLRPVSRLKDQWNPAGDRAPRDWPPGVGHIGQAFSTGRPIITGNATAPDIAVFVAAPENLKRNGDDRHYVSFASIPIGPIDEGTEPWGVLVATSNIPDRFDEGNALILDQAAAALASAMETRHILTTRSSEGGSA</sequence>
<feature type="transmembrane region" description="Helical" evidence="2">
    <location>
        <begin position="57"/>
        <end position="78"/>
    </location>
</feature>
<protein>
    <submittedName>
        <fullName evidence="4">GAF domain-containing protein</fullName>
    </submittedName>
</protein>
<evidence type="ECO:0000313" key="5">
    <source>
        <dbReference type="Proteomes" id="UP000199412"/>
    </source>
</evidence>
<name>A0A1G6WGW0_9PROT</name>
<evidence type="ECO:0000256" key="1">
    <source>
        <dbReference type="SAM" id="Coils"/>
    </source>
</evidence>
<dbReference type="Proteomes" id="UP000199412">
    <property type="component" value="Unassembled WGS sequence"/>
</dbReference>
<proteinExistence type="predicted"/>
<dbReference type="InterPro" id="IPR003018">
    <property type="entry name" value="GAF"/>
</dbReference>
<dbReference type="Pfam" id="PF13185">
    <property type="entry name" value="GAF_2"/>
    <property type="match status" value="1"/>
</dbReference>
<dbReference type="SUPFAM" id="SSF55781">
    <property type="entry name" value="GAF domain-like"/>
    <property type="match status" value="1"/>
</dbReference>
<keyword evidence="5" id="KW-1185">Reference proteome</keyword>
<accession>A0A1G6WGW0</accession>
<reference evidence="4 5" key="1">
    <citation type="submission" date="2016-10" db="EMBL/GenBank/DDBJ databases">
        <authorList>
            <person name="de Groot N.N."/>
        </authorList>
    </citation>
    <scope>NUCLEOTIDE SEQUENCE [LARGE SCALE GENOMIC DNA]</scope>
    <source>
        <strain evidence="4 5">ATCC 700224</strain>
    </source>
</reference>
<gene>
    <name evidence="4" type="ORF">SAMN05421720_101154</name>
</gene>
<dbReference type="STRING" id="69960.SAMN05421720_101154"/>